<evidence type="ECO:0000256" key="2">
    <source>
        <dbReference type="ARBA" id="ARBA00012438"/>
    </source>
</evidence>
<dbReference type="Pfam" id="PF07494">
    <property type="entry name" value="Reg_prop"/>
    <property type="match status" value="7"/>
</dbReference>
<dbReference type="Gene3D" id="2.130.10.10">
    <property type="entry name" value="YVTN repeat-like/Quinoprotein amine dehydrogenase"/>
    <property type="match status" value="4"/>
</dbReference>
<keyword evidence="7" id="KW-0472">Membrane</keyword>
<dbReference type="Pfam" id="PF12833">
    <property type="entry name" value="HTH_18"/>
    <property type="match status" value="1"/>
</dbReference>
<evidence type="ECO:0000259" key="8">
    <source>
        <dbReference type="PROSITE" id="PS01124"/>
    </source>
</evidence>
<dbReference type="Gene3D" id="3.40.50.2300">
    <property type="match status" value="1"/>
</dbReference>
<dbReference type="CDD" id="cd00075">
    <property type="entry name" value="HATPase"/>
    <property type="match status" value="1"/>
</dbReference>
<dbReference type="PROSITE" id="PS50109">
    <property type="entry name" value="HIS_KIN"/>
    <property type="match status" value="1"/>
</dbReference>
<dbReference type="Pfam" id="PF07495">
    <property type="entry name" value="Y_Y_Y"/>
    <property type="match status" value="1"/>
</dbReference>
<dbReference type="Pfam" id="PF00072">
    <property type="entry name" value="Response_reg"/>
    <property type="match status" value="1"/>
</dbReference>
<evidence type="ECO:0000259" key="9">
    <source>
        <dbReference type="PROSITE" id="PS50109"/>
    </source>
</evidence>
<feature type="modified residue" description="4-aspartylphosphate" evidence="6">
    <location>
        <position position="1158"/>
    </location>
</feature>
<dbReference type="Gene3D" id="1.10.10.60">
    <property type="entry name" value="Homeodomain-like"/>
    <property type="match status" value="1"/>
</dbReference>
<organism evidence="11 12">
    <name type="scientific">Pedobacter frigiditerrae</name>
    <dbReference type="NCBI Taxonomy" id="2530452"/>
    <lineage>
        <taxon>Bacteria</taxon>
        <taxon>Pseudomonadati</taxon>
        <taxon>Bacteroidota</taxon>
        <taxon>Sphingobacteriia</taxon>
        <taxon>Sphingobacteriales</taxon>
        <taxon>Sphingobacteriaceae</taxon>
        <taxon>Pedobacter</taxon>
    </lineage>
</organism>
<feature type="domain" description="Response regulatory" evidence="10">
    <location>
        <begin position="1110"/>
        <end position="1225"/>
    </location>
</feature>
<dbReference type="SUPFAM" id="SSF55874">
    <property type="entry name" value="ATPase domain of HSP90 chaperone/DNA topoisomerase II/histidine kinase"/>
    <property type="match status" value="1"/>
</dbReference>
<dbReference type="GO" id="GO:0003700">
    <property type="term" value="F:DNA-binding transcription factor activity"/>
    <property type="evidence" value="ECO:0007669"/>
    <property type="project" value="InterPro"/>
</dbReference>
<dbReference type="FunFam" id="2.60.40.10:FF:000791">
    <property type="entry name" value="Two-component system sensor histidine kinase/response regulator"/>
    <property type="match status" value="1"/>
</dbReference>
<keyword evidence="7" id="KW-0812">Transmembrane</keyword>
<dbReference type="InterPro" id="IPR011110">
    <property type="entry name" value="Reg_prop"/>
</dbReference>
<dbReference type="InterPro" id="IPR011006">
    <property type="entry name" value="CheY-like_superfamily"/>
</dbReference>
<dbReference type="InterPro" id="IPR009057">
    <property type="entry name" value="Homeodomain-like_sf"/>
</dbReference>
<dbReference type="SMART" id="SM00388">
    <property type="entry name" value="HisKA"/>
    <property type="match status" value="1"/>
</dbReference>
<dbReference type="PROSITE" id="PS01124">
    <property type="entry name" value="HTH_ARAC_FAMILY_2"/>
    <property type="match status" value="1"/>
</dbReference>
<evidence type="ECO:0000313" key="11">
    <source>
        <dbReference type="EMBL" id="TCC90185.1"/>
    </source>
</evidence>
<dbReference type="RefSeq" id="WP_131553587.1">
    <property type="nucleotide sequence ID" value="NZ_SJSK01000003.1"/>
</dbReference>
<evidence type="ECO:0000256" key="7">
    <source>
        <dbReference type="SAM" id="Phobius"/>
    </source>
</evidence>
<keyword evidence="7" id="KW-1133">Transmembrane helix</keyword>
<dbReference type="SUPFAM" id="SSF46689">
    <property type="entry name" value="Homeodomain-like"/>
    <property type="match status" value="1"/>
</dbReference>
<dbReference type="Pfam" id="PF02518">
    <property type="entry name" value="HATPase_c"/>
    <property type="match status" value="1"/>
</dbReference>
<dbReference type="Proteomes" id="UP000292884">
    <property type="component" value="Unassembled WGS sequence"/>
</dbReference>
<name>A0A4R0MT33_9SPHI</name>
<evidence type="ECO:0000256" key="1">
    <source>
        <dbReference type="ARBA" id="ARBA00000085"/>
    </source>
</evidence>
<evidence type="ECO:0000256" key="5">
    <source>
        <dbReference type="ARBA" id="ARBA00023163"/>
    </source>
</evidence>
<dbReference type="InterPro" id="IPR004358">
    <property type="entry name" value="Sig_transdc_His_kin-like_C"/>
</dbReference>
<protein>
    <recommendedName>
        <fullName evidence="2">histidine kinase</fullName>
        <ecNumber evidence="2">2.7.13.3</ecNumber>
    </recommendedName>
</protein>
<dbReference type="InterPro" id="IPR005467">
    <property type="entry name" value="His_kinase_dom"/>
</dbReference>
<feature type="transmembrane region" description="Helical" evidence="7">
    <location>
        <begin position="802"/>
        <end position="824"/>
    </location>
</feature>
<dbReference type="InterPro" id="IPR018060">
    <property type="entry name" value="HTH_AraC"/>
</dbReference>
<dbReference type="InterPro" id="IPR036890">
    <property type="entry name" value="HATPase_C_sf"/>
</dbReference>
<dbReference type="CDD" id="cd17574">
    <property type="entry name" value="REC_OmpR"/>
    <property type="match status" value="1"/>
</dbReference>
<gene>
    <name evidence="11" type="ORF">EZ428_12945</name>
</gene>
<dbReference type="SMART" id="SM00342">
    <property type="entry name" value="HTH_ARAC"/>
    <property type="match status" value="1"/>
</dbReference>
<dbReference type="SUPFAM" id="SSF52172">
    <property type="entry name" value="CheY-like"/>
    <property type="match status" value="1"/>
</dbReference>
<dbReference type="SUPFAM" id="SSF47384">
    <property type="entry name" value="Homodimeric domain of signal transducing histidine kinase"/>
    <property type="match status" value="1"/>
</dbReference>
<reference evidence="11 12" key="1">
    <citation type="submission" date="2019-02" db="EMBL/GenBank/DDBJ databases">
        <title>Pedobacter sp. RP-1-13 sp. nov., isolated from Arctic soil.</title>
        <authorList>
            <person name="Dahal R.H."/>
        </authorList>
    </citation>
    <scope>NUCLEOTIDE SEQUENCE [LARGE SCALE GENOMIC DNA]</scope>
    <source>
        <strain evidence="11 12">RP-1-13</strain>
    </source>
</reference>
<evidence type="ECO:0000259" key="10">
    <source>
        <dbReference type="PROSITE" id="PS50110"/>
    </source>
</evidence>
<dbReference type="PRINTS" id="PR00344">
    <property type="entry name" value="BCTRLSENSOR"/>
</dbReference>
<dbReference type="Pfam" id="PF00512">
    <property type="entry name" value="HisKA"/>
    <property type="match status" value="1"/>
</dbReference>
<dbReference type="PANTHER" id="PTHR43547">
    <property type="entry name" value="TWO-COMPONENT HISTIDINE KINASE"/>
    <property type="match status" value="1"/>
</dbReference>
<accession>A0A4R0MT33</accession>
<dbReference type="InterPro" id="IPR011123">
    <property type="entry name" value="Y_Y_Y"/>
</dbReference>
<dbReference type="CDD" id="cd00082">
    <property type="entry name" value="HisKA"/>
    <property type="match status" value="1"/>
</dbReference>
<sequence>MKHWFKALLLFIFVLFFKVSHGQKRISVNHLSMENGLSQNSVMAITQDKNQFLWFGTRSGLNRYDGYRFKVYTNTESLNSISDNVITCLLTSSNGSTIVGTENGLNFYDEKNDQFLRVNKQSSANSISSNAIECLYEDPQKNIWVGTLDGLNLLVDKKTQKFKTFYFAKANSGNSLNSIISIFKDNKQNLWLGTQNGGLIRMFAKNGKYNHELYKHDAKNANSISSNYITSITNDKLQNLWLGTDNGLNIFNYKDKTFSRLQKNTSNQNSLVNNDIRKIICDNAGNLWIGTQEGISILNPSTKQFDNYKHNPEVKSTLSQNSTHSIFQDKHGSIYIGSYYKGLSVVYPYSTNFNIYKNTTSANSISSNIISVMIEDKNNNLWIGTEGGGLNYFNRSNNTFNHYFANPNNPTALKTNLIKTLYLDKAGQLIVGTHRGGLYVFNELTKQFKKIANVKDDKNNIGTAEIIAITQDSYGTVWVGSKNGLSTLVKQNGEYLDKTIKSPLEKKLKNKYIQVIFEDQSKNLWIGTTAGLYTYLPQTGKVNSYYKNTDSNSLKSDRINCIIQTKTGSICMGTYLGGLSIFNPKSRTFKTYTQKDGLPNNNILGIIEDDNNNLWISTDKGLSKMEISTKKFNNYTKSDGLAGNDFNLRSFLKDRNGKLFFGGYDGITSFYANQIEVNPNVAKISFTGLRLFNEPVLVNGVDKLLSQDIKETKQLVFKHSDNNFSLEFALLNYIKPEKNNYSYKLIGYHKNWVNTNVPIATYANLTPGNYTFVVKGINNDGKPGGEPVQLDIKILPPFWATWWAYLLYTSLFSGILFLIIRYLFVRERLKQTEEVQRMKLNFFTYIAHEIRTPLTLIIGPLENLLSNSHHNPELHKQVVPIKHNADRLIRLITELMDFRKAETHHLKLHVSEENIIDFVNEIFLSFAHIAQDKNIKYEFVHQVNKINLFFDKIQLEKVMFNLLSNAFKFSAYGGEITLTVIENEKEIEISVVDNGKGIPLESQKNLFSDFFQVDEQDTSQIGSGIGLALSKMIIKAHHGEIGFVSNPTQNGQEGFTKFTIQLKKGKSHFKQEEFENVKDHKQLANTYAYNYDESQVNELIKTEHTTAKETILLVEDNTEIIQFISKLVSNHYQVKESLDGLSGWETAVKILPDLIICDVMMPKIDGLELCRRLKADERTSHIPIIILTARSSHIHHVDGLETGADLYITKPFSPELLLLSVRNLLSSRAAVRQRYLKYSNLEPGDVVLNSTDEVFMSKLLNYIDEHIADENFGVSELASKIGMSRPVLYKKIRMLTDLSVNDFVKSVRLKKARQLFLQNRYTIYEVAYQVGFNDPKYFSREFKKQFGESPREVMNNTTDSGKLE</sequence>
<dbReference type="Gene3D" id="1.10.287.130">
    <property type="match status" value="1"/>
</dbReference>
<keyword evidence="5" id="KW-0804">Transcription</keyword>
<dbReference type="GO" id="GO:0000155">
    <property type="term" value="F:phosphorelay sensor kinase activity"/>
    <property type="evidence" value="ECO:0007669"/>
    <property type="project" value="InterPro"/>
</dbReference>
<proteinExistence type="predicted"/>
<dbReference type="InterPro" id="IPR003661">
    <property type="entry name" value="HisK_dim/P_dom"/>
</dbReference>
<dbReference type="Gene3D" id="3.30.565.10">
    <property type="entry name" value="Histidine kinase-like ATPase, C-terminal domain"/>
    <property type="match status" value="1"/>
</dbReference>
<evidence type="ECO:0000256" key="3">
    <source>
        <dbReference type="ARBA" id="ARBA00022553"/>
    </source>
</evidence>
<keyword evidence="3 6" id="KW-0597">Phosphoprotein</keyword>
<feature type="domain" description="Histidine kinase" evidence="9">
    <location>
        <begin position="845"/>
        <end position="1066"/>
    </location>
</feature>
<dbReference type="InterPro" id="IPR001789">
    <property type="entry name" value="Sig_transdc_resp-reg_receiver"/>
</dbReference>
<dbReference type="InterPro" id="IPR015943">
    <property type="entry name" value="WD40/YVTN_repeat-like_dom_sf"/>
</dbReference>
<dbReference type="SUPFAM" id="SSF63829">
    <property type="entry name" value="Calcium-dependent phosphotriesterase"/>
    <property type="match status" value="3"/>
</dbReference>
<comment type="caution">
    <text evidence="11">The sequence shown here is derived from an EMBL/GenBank/DDBJ whole genome shotgun (WGS) entry which is preliminary data.</text>
</comment>
<dbReference type="EMBL" id="SJSK01000003">
    <property type="protein sequence ID" value="TCC90185.1"/>
    <property type="molecule type" value="Genomic_DNA"/>
</dbReference>
<comment type="catalytic activity">
    <reaction evidence="1">
        <text>ATP + protein L-histidine = ADP + protein N-phospho-L-histidine.</text>
        <dbReference type="EC" id="2.7.13.3"/>
    </reaction>
</comment>
<dbReference type="InterPro" id="IPR036097">
    <property type="entry name" value="HisK_dim/P_sf"/>
</dbReference>
<evidence type="ECO:0000256" key="6">
    <source>
        <dbReference type="PROSITE-ProRule" id="PRU00169"/>
    </source>
</evidence>
<dbReference type="GO" id="GO:0043565">
    <property type="term" value="F:sequence-specific DNA binding"/>
    <property type="evidence" value="ECO:0007669"/>
    <property type="project" value="InterPro"/>
</dbReference>
<dbReference type="InterPro" id="IPR013783">
    <property type="entry name" value="Ig-like_fold"/>
</dbReference>
<dbReference type="Gene3D" id="2.60.40.10">
    <property type="entry name" value="Immunoglobulins"/>
    <property type="match status" value="1"/>
</dbReference>
<dbReference type="PANTHER" id="PTHR43547:SF2">
    <property type="entry name" value="HYBRID SIGNAL TRANSDUCTION HISTIDINE KINASE C"/>
    <property type="match status" value="1"/>
</dbReference>
<dbReference type="SMART" id="SM00448">
    <property type="entry name" value="REC"/>
    <property type="match status" value="1"/>
</dbReference>
<dbReference type="PROSITE" id="PS50110">
    <property type="entry name" value="RESPONSE_REGULATORY"/>
    <property type="match status" value="1"/>
</dbReference>
<feature type="domain" description="HTH araC/xylS-type" evidence="8">
    <location>
        <begin position="1257"/>
        <end position="1356"/>
    </location>
</feature>
<dbReference type="EC" id="2.7.13.3" evidence="2"/>
<keyword evidence="12" id="KW-1185">Reference proteome</keyword>
<dbReference type="InterPro" id="IPR003594">
    <property type="entry name" value="HATPase_dom"/>
</dbReference>
<evidence type="ECO:0000256" key="4">
    <source>
        <dbReference type="ARBA" id="ARBA00023015"/>
    </source>
</evidence>
<dbReference type="SMART" id="SM00387">
    <property type="entry name" value="HATPase_c"/>
    <property type="match status" value="1"/>
</dbReference>
<dbReference type="FunFam" id="1.10.287.130:FF:000045">
    <property type="entry name" value="Two-component system sensor histidine kinase/response regulator"/>
    <property type="match status" value="1"/>
</dbReference>
<evidence type="ECO:0000313" key="12">
    <source>
        <dbReference type="Proteomes" id="UP000292884"/>
    </source>
</evidence>
<dbReference type="OrthoDB" id="9809670at2"/>
<keyword evidence="4" id="KW-0805">Transcription regulation</keyword>